<sequence length="205" mass="24153">MGAYKYINALNRKKQSDALRYLRRIRCWELRHLPRIHRIAAPTNVARARILGFKNRKGFLVFSIRVHRGNRKIQARAGIVHRKPANQGIHRIKKHQSLQVIAENRVGRKYPSLRVLTSYSIGQDSTFRFYEIIMVDPMLKEIRDDPTINWICAGKQKRREARGLTHAGKVSRGLSGKGRRYNKVAHGGRRHNLKRRMLLQFRRYR</sequence>
<protein>
    <recommendedName>
        <fullName evidence="4">Ribosomal protein L15</fullName>
    </recommendedName>
</protein>
<dbReference type="OMA" id="YIRDAWK"/>
<dbReference type="AlphaFoldDB" id="A0A0A1UCD9"/>
<dbReference type="GO" id="GO:0003723">
    <property type="term" value="F:RNA binding"/>
    <property type="evidence" value="ECO:0007669"/>
    <property type="project" value="TreeGrafter"/>
</dbReference>
<dbReference type="FunFam" id="3.40.1120.10:FF:000003">
    <property type="entry name" value="Ribosomal protein L15"/>
    <property type="match status" value="1"/>
</dbReference>
<dbReference type="Pfam" id="PF00827">
    <property type="entry name" value="Ribosomal_L15e"/>
    <property type="match status" value="1"/>
</dbReference>
<reference evidence="5 6" key="1">
    <citation type="submission" date="2012-10" db="EMBL/GenBank/DDBJ databases">
        <authorList>
            <person name="Zafar N."/>
            <person name="Inman J."/>
            <person name="Hall N."/>
            <person name="Lorenzi H."/>
            <person name="Caler E."/>
        </authorList>
    </citation>
    <scope>NUCLEOTIDE SEQUENCE [LARGE SCALE GENOMIC DNA]</scope>
    <source>
        <strain evidence="5 6">IP1</strain>
    </source>
</reference>
<dbReference type="GO" id="GO:0022625">
    <property type="term" value="C:cytosolic large ribosomal subunit"/>
    <property type="evidence" value="ECO:0007669"/>
    <property type="project" value="TreeGrafter"/>
</dbReference>
<evidence type="ECO:0000256" key="4">
    <source>
        <dbReference type="RuleBase" id="RU000663"/>
    </source>
</evidence>
<dbReference type="GO" id="GO:0002181">
    <property type="term" value="P:cytoplasmic translation"/>
    <property type="evidence" value="ECO:0007669"/>
    <property type="project" value="TreeGrafter"/>
</dbReference>
<dbReference type="GeneID" id="14891897"/>
<evidence type="ECO:0000256" key="2">
    <source>
        <dbReference type="ARBA" id="ARBA00022980"/>
    </source>
</evidence>
<dbReference type="Proteomes" id="UP000014680">
    <property type="component" value="Unassembled WGS sequence"/>
</dbReference>
<dbReference type="KEGG" id="eiv:EIN_312890"/>
<organism evidence="5 6">
    <name type="scientific">Entamoeba invadens IP1</name>
    <dbReference type="NCBI Taxonomy" id="370355"/>
    <lineage>
        <taxon>Eukaryota</taxon>
        <taxon>Amoebozoa</taxon>
        <taxon>Evosea</taxon>
        <taxon>Archamoebae</taxon>
        <taxon>Mastigamoebida</taxon>
        <taxon>Entamoebidae</taxon>
        <taxon>Entamoeba</taxon>
    </lineage>
</organism>
<dbReference type="PANTHER" id="PTHR11847:SF4">
    <property type="entry name" value="LARGE RIBOSOMAL SUBUNIT PROTEIN EL15"/>
    <property type="match status" value="1"/>
</dbReference>
<name>A0A0A1UCD9_ENTIV</name>
<gene>
    <name evidence="5" type="ORF">EIN_312890</name>
</gene>
<dbReference type="VEuPathDB" id="AmoebaDB:EIN_312890"/>
<dbReference type="SUPFAM" id="SSF54189">
    <property type="entry name" value="Ribosomal proteins S24e, L23 and L15e"/>
    <property type="match status" value="1"/>
</dbReference>
<dbReference type="SMART" id="SM01384">
    <property type="entry name" value="Ribosomal_L15e"/>
    <property type="match status" value="1"/>
</dbReference>
<comment type="similarity">
    <text evidence="1 4">Belongs to the eukaryotic ribosomal protein eL15 family.</text>
</comment>
<dbReference type="EMBL" id="KB206312">
    <property type="protein sequence ID" value="ELP92917.1"/>
    <property type="molecule type" value="Genomic_DNA"/>
</dbReference>
<dbReference type="PANTHER" id="PTHR11847">
    <property type="entry name" value="RIBOSOMAL PROTEIN L15"/>
    <property type="match status" value="1"/>
</dbReference>
<dbReference type="GO" id="GO:0003735">
    <property type="term" value="F:structural constituent of ribosome"/>
    <property type="evidence" value="ECO:0007669"/>
    <property type="project" value="InterPro"/>
</dbReference>
<evidence type="ECO:0000313" key="5">
    <source>
        <dbReference type="EMBL" id="ELP92917.1"/>
    </source>
</evidence>
<proteinExistence type="inferred from homology"/>
<dbReference type="OrthoDB" id="10255148at2759"/>
<dbReference type="InterPro" id="IPR000439">
    <property type="entry name" value="Ribosomal_eL15"/>
</dbReference>
<dbReference type="Gene3D" id="3.40.1120.10">
    <property type="entry name" value="Ribosomal protein l15e"/>
    <property type="match status" value="1"/>
</dbReference>
<dbReference type="InterPro" id="IPR024794">
    <property type="entry name" value="Rbsml_eL15_core_dom_sf"/>
</dbReference>
<dbReference type="RefSeq" id="XP_004259688.1">
    <property type="nucleotide sequence ID" value="XM_004259640.1"/>
</dbReference>
<evidence type="ECO:0000313" key="6">
    <source>
        <dbReference type="Proteomes" id="UP000014680"/>
    </source>
</evidence>
<dbReference type="InterPro" id="IPR012678">
    <property type="entry name" value="Ribosomal_uL23/eL15/eS24_sf"/>
</dbReference>
<accession>A0A0A1UCD9</accession>
<evidence type="ECO:0000256" key="3">
    <source>
        <dbReference type="ARBA" id="ARBA00023274"/>
    </source>
</evidence>
<keyword evidence="3 4" id="KW-0687">Ribonucleoprotein</keyword>
<keyword evidence="2 4" id="KW-0689">Ribosomal protein</keyword>
<evidence type="ECO:0000256" key="1">
    <source>
        <dbReference type="ARBA" id="ARBA00006857"/>
    </source>
</evidence>
<keyword evidence="6" id="KW-1185">Reference proteome</keyword>